<gene>
    <name evidence="1" type="ORF">Rhow_006142</name>
</gene>
<proteinExistence type="predicted"/>
<keyword evidence="2" id="KW-1185">Reference proteome</keyword>
<name>A0A402CEZ8_RHOWR</name>
<accession>A0A402CEZ8</accession>
<evidence type="ECO:0000313" key="2">
    <source>
        <dbReference type="Proteomes" id="UP000287519"/>
    </source>
</evidence>
<sequence length="52" mass="5745">MLTDEGGLQWLGYRPNHRCRPASGRDEIADADTVVTVDRRSEPTCVDGIITT</sequence>
<protein>
    <submittedName>
        <fullName evidence="1">Uncharacterized protein</fullName>
    </submittedName>
</protein>
<dbReference type="Proteomes" id="UP000287519">
    <property type="component" value="Unassembled WGS sequence"/>
</dbReference>
<dbReference type="EMBL" id="BHYM01000052">
    <property type="protein sequence ID" value="GCE42203.1"/>
    <property type="molecule type" value="Genomic_DNA"/>
</dbReference>
<dbReference type="AlphaFoldDB" id="A0A402CEZ8"/>
<reference evidence="1 2" key="1">
    <citation type="submission" date="2018-11" db="EMBL/GenBank/DDBJ databases">
        <title>Microbial catabolism of amino acid.</title>
        <authorList>
            <person name="Hibi M."/>
            <person name="Ogawa J."/>
        </authorList>
    </citation>
    <scope>NUCLEOTIDE SEQUENCE [LARGE SCALE GENOMIC DNA]</scope>
    <source>
        <strain evidence="1 2">C31-06</strain>
    </source>
</reference>
<evidence type="ECO:0000313" key="1">
    <source>
        <dbReference type="EMBL" id="GCE42203.1"/>
    </source>
</evidence>
<comment type="caution">
    <text evidence="1">The sequence shown here is derived from an EMBL/GenBank/DDBJ whole genome shotgun (WGS) entry which is preliminary data.</text>
</comment>
<organism evidence="1 2">
    <name type="scientific">Rhodococcus wratislaviensis</name>
    <name type="common">Tsukamurella wratislaviensis</name>
    <dbReference type="NCBI Taxonomy" id="44752"/>
    <lineage>
        <taxon>Bacteria</taxon>
        <taxon>Bacillati</taxon>
        <taxon>Actinomycetota</taxon>
        <taxon>Actinomycetes</taxon>
        <taxon>Mycobacteriales</taxon>
        <taxon>Nocardiaceae</taxon>
        <taxon>Rhodococcus</taxon>
    </lineage>
</organism>